<dbReference type="AlphaFoldDB" id="A0A246JYD8"/>
<dbReference type="Pfam" id="PF12770">
    <property type="entry name" value="CHAT"/>
    <property type="match status" value="1"/>
</dbReference>
<dbReference type="Pfam" id="PF07721">
    <property type="entry name" value="TPR_4"/>
    <property type="match status" value="1"/>
</dbReference>
<evidence type="ECO:0000256" key="1">
    <source>
        <dbReference type="SAM" id="MobiDB-lite"/>
    </source>
</evidence>
<evidence type="ECO:0000313" key="3">
    <source>
        <dbReference type="EMBL" id="OWQ98207.1"/>
    </source>
</evidence>
<dbReference type="SMART" id="SM00028">
    <property type="entry name" value="TPR"/>
    <property type="match status" value="4"/>
</dbReference>
<protein>
    <recommendedName>
        <fullName evidence="2">CHAT domain-containing protein</fullName>
    </recommendedName>
</protein>
<dbReference type="Pfam" id="PF13424">
    <property type="entry name" value="TPR_12"/>
    <property type="match status" value="2"/>
</dbReference>
<dbReference type="InterPro" id="IPR011717">
    <property type="entry name" value="TPR-4"/>
</dbReference>
<dbReference type="SUPFAM" id="SSF48452">
    <property type="entry name" value="TPR-like"/>
    <property type="match status" value="2"/>
</dbReference>
<evidence type="ECO:0000259" key="2">
    <source>
        <dbReference type="Pfam" id="PF12770"/>
    </source>
</evidence>
<dbReference type="Gene3D" id="1.25.40.10">
    <property type="entry name" value="Tetratricopeptide repeat domain"/>
    <property type="match status" value="2"/>
</dbReference>
<dbReference type="InterPro" id="IPR053137">
    <property type="entry name" value="NLR-like"/>
</dbReference>
<feature type="compositionally biased region" description="Polar residues" evidence="1">
    <location>
        <begin position="1120"/>
        <end position="1131"/>
    </location>
</feature>
<dbReference type="PANTHER" id="PTHR46082">
    <property type="entry name" value="ATP/GTP-BINDING PROTEIN-RELATED"/>
    <property type="match status" value="1"/>
</dbReference>
<dbReference type="EMBL" id="NISJ01000003">
    <property type="protein sequence ID" value="OWQ98207.1"/>
    <property type="molecule type" value="Genomic_DNA"/>
</dbReference>
<keyword evidence="4" id="KW-1185">Reference proteome</keyword>
<accession>A0A246JYD8</accession>
<dbReference type="PANTHER" id="PTHR46082:SF6">
    <property type="entry name" value="AAA+ ATPASE DOMAIN-CONTAINING PROTEIN-RELATED"/>
    <property type="match status" value="1"/>
</dbReference>
<dbReference type="Proteomes" id="UP000197097">
    <property type="component" value="Unassembled WGS sequence"/>
</dbReference>
<sequence length="1131" mass="121007">MVPAIRIFIGLTTELCHRTRTRQSHRGLVAFAGGGGRPGASAPIAFAWPARRQEARPMAAVPFNDRMAACFCRRAGGVAVRRLTRPFCHSRLFGIDGAGGTMTKFRGRPNGGRTVLPSAIFSALLGMAGIGWTAPAGAADSDAVMVAPSAAYTAAYEAGDFRTSTRLAKAELDACRARADLPPRSCYQLWNELLDSGLYAQDDVLVEAEGLAFLAAAEATDGPDSEAIASASGLLASLYLRRGRYEEAAVLRARDIAITRKLFGPDHPDLAVSLGNEGVLLDYMGRYKEAEDRYRQAIAIAERGGEESAPLLAAQFNNLARNLDNQGRLEESAALSAQVIELQSRLYPATHPVRATTLHNRAIVLRQLNRFDEAETLSRESYAIYLERLGPDSRDTRKAELGLAKTLATLGRPRAAEQLFLSNMDYARELAPAREQPFTFVAYADFLVSEGRPGEAIPLLHEALSILDASSRESGADPAVVAKTRLTMAETLQAAGRLEEAEAEARQALAGFVTANALLRFDIQAVLASILAQRDKRAEAITLYRAILPGYERLLPAAHCQTLNLRAGLAKLLARDPATLREALTLLEEAAGQSLTRETIDSFGSADGLGPGKGLCNIAETEIDVVAAMLDAGEMTEGAATLRSFAAAQRAHRSAAIRARDLVQATISAGDDGLASLERERFLLARQIVKDERYLIRALRDHPDGTELRYTATSLAEARLRFDALSQRIRADYPDFEVALRPVPLDIATLRQGLQRDEALLLALPTARANHVWLVTSRGIWWRRGGLSNEQFGGAIAALKVSLQPASGEIARGQMDTRGAALGAFDRDAADRLGRDLFGAFGDQLADVRSLRVVQSGPLAHLPLSLLRWNGDWIVDRFRITRLPSVASITAGSGPGIAAGGIVALGAVGSADPLLPPLAGAERQLDDLARIFGAAATVRKGEAATKGWLASAPEVASAAVIIFATHSTRVPGPVVEPALQLAPETGATANDGLLSLTDIGSLRLDHPLVVLTACDTATAMPGDADPLSSFARAFFLARARNLLVSHWPLDDAAAHVQMRDFFSRVGADPEVDLADALRKSAIALRDDPSGRWRHPRYWAALSYVAGGGGVSADSGAKRTATVNPPRSRSAK</sequence>
<dbReference type="InterPro" id="IPR024983">
    <property type="entry name" value="CHAT_dom"/>
</dbReference>
<evidence type="ECO:0000313" key="4">
    <source>
        <dbReference type="Proteomes" id="UP000197097"/>
    </source>
</evidence>
<organism evidence="3 4">
    <name type="scientific">Sphingopyxis witflariensis</name>
    <dbReference type="NCBI Taxonomy" id="173675"/>
    <lineage>
        <taxon>Bacteria</taxon>
        <taxon>Pseudomonadati</taxon>
        <taxon>Pseudomonadota</taxon>
        <taxon>Alphaproteobacteria</taxon>
        <taxon>Sphingomonadales</taxon>
        <taxon>Sphingomonadaceae</taxon>
        <taxon>Sphingopyxis</taxon>
    </lineage>
</organism>
<name>A0A246JYD8_9SPHN</name>
<dbReference type="InterPro" id="IPR011990">
    <property type="entry name" value="TPR-like_helical_dom_sf"/>
</dbReference>
<comment type="caution">
    <text evidence="3">The sequence shown here is derived from an EMBL/GenBank/DDBJ whole genome shotgun (WGS) entry which is preliminary data.</text>
</comment>
<dbReference type="GO" id="GO:0042802">
    <property type="term" value="F:identical protein binding"/>
    <property type="evidence" value="ECO:0007669"/>
    <property type="project" value="InterPro"/>
</dbReference>
<dbReference type="InterPro" id="IPR019734">
    <property type="entry name" value="TPR_rpt"/>
</dbReference>
<reference evidence="3 4" key="1">
    <citation type="journal article" date="2002" name="Int. J. Syst. Evol. Microbiol.">
        <title>Sphingopyxis witflariensis sp. nov., isolated from activated sludge.</title>
        <authorList>
            <person name="Kampfer P."/>
            <person name="Witzenberger R."/>
            <person name="Denner E.B."/>
            <person name="Busse H.J."/>
            <person name="Neef A."/>
        </authorList>
    </citation>
    <scope>NUCLEOTIDE SEQUENCE [LARGE SCALE GENOMIC DNA]</scope>
    <source>
        <strain evidence="3 4">DSM 14551</strain>
    </source>
</reference>
<gene>
    <name evidence="3" type="ORF">CDQ91_06710</name>
</gene>
<feature type="region of interest" description="Disordered" evidence="1">
    <location>
        <begin position="1109"/>
        <end position="1131"/>
    </location>
</feature>
<feature type="domain" description="CHAT" evidence="2">
    <location>
        <begin position="833"/>
        <end position="1104"/>
    </location>
</feature>
<proteinExistence type="predicted"/>